<protein>
    <submittedName>
        <fullName evidence="4">Peptidase_S9 domain-containing protein</fullName>
    </submittedName>
</protein>
<dbReference type="GO" id="GO:0008236">
    <property type="term" value="F:serine-type peptidase activity"/>
    <property type="evidence" value="ECO:0007669"/>
    <property type="project" value="InterPro"/>
</dbReference>
<dbReference type="GO" id="GO:0010008">
    <property type="term" value="C:endosome membrane"/>
    <property type="evidence" value="ECO:0007669"/>
    <property type="project" value="TreeGrafter"/>
</dbReference>
<evidence type="ECO:0000313" key="2">
    <source>
        <dbReference type="EMBL" id="VDM57786.1"/>
    </source>
</evidence>
<proteinExistence type="predicted"/>
<keyword evidence="3" id="KW-1185">Reference proteome</keyword>
<dbReference type="EMBL" id="UYYA01003926">
    <property type="protein sequence ID" value="VDM57786.1"/>
    <property type="molecule type" value="Genomic_DNA"/>
</dbReference>
<feature type="domain" description="Peptidase S9 prolyl oligopeptidase catalytic" evidence="1">
    <location>
        <begin position="97"/>
        <end position="219"/>
    </location>
</feature>
<dbReference type="PANTHER" id="PTHR12277">
    <property type="entry name" value="ALPHA/BETA HYDROLASE DOMAIN-CONTAINING PROTEIN"/>
    <property type="match status" value="1"/>
</dbReference>
<name>A0A0R3PMP9_ANGCS</name>
<organism evidence="4">
    <name type="scientific">Angiostrongylus costaricensis</name>
    <name type="common">Nematode worm</name>
    <dbReference type="NCBI Taxonomy" id="334426"/>
    <lineage>
        <taxon>Eukaryota</taxon>
        <taxon>Metazoa</taxon>
        <taxon>Ecdysozoa</taxon>
        <taxon>Nematoda</taxon>
        <taxon>Chromadorea</taxon>
        <taxon>Rhabditida</taxon>
        <taxon>Rhabditina</taxon>
        <taxon>Rhabditomorpha</taxon>
        <taxon>Strongyloidea</taxon>
        <taxon>Metastrongylidae</taxon>
        <taxon>Angiostrongylus</taxon>
    </lineage>
</organism>
<dbReference type="Proteomes" id="UP000267027">
    <property type="component" value="Unassembled WGS sequence"/>
</dbReference>
<dbReference type="STRING" id="334426.A0A0R3PMP9"/>
<dbReference type="InterPro" id="IPR001375">
    <property type="entry name" value="Peptidase_S9_cat"/>
</dbReference>
<dbReference type="PANTHER" id="PTHR12277:SF41">
    <property type="entry name" value="SERINE AMINOPEPTIDASE S33 DOMAIN-CONTAINING PROTEIN"/>
    <property type="match status" value="1"/>
</dbReference>
<sequence length="264" mass="29828">QTGWRIGLQHPCADEIDDVEAFIVRTIKKNYIACLRVPTQNHSRYSILYSHPNASDLSDHVNGVPNLIDVARFYKCDVYAYDYSGYGISSGHASESNQKADIRAIYDHLLNDRGVQPDQIVLMGYSIGCFASVSQLRLFICSTTAGVILQAPPTSVLRVLLWERACFKKPFSNNTCCADRFSIYDRISEIQVPVLVIHGEDDRKVPIAHGKAVCEKAVNRVAPLWLRATHDNIENCSATWIRIRNFMKQCVHIVHSFPAFKPFQ</sequence>
<evidence type="ECO:0000313" key="3">
    <source>
        <dbReference type="Proteomes" id="UP000267027"/>
    </source>
</evidence>
<accession>A0A0R3PMP9</accession>
<dbReference type="Gene3D" id="3.40.50.1820">
    <property type="entry name" value="alpha/beta hydrolase"/>
    <property type="match status" value="1"/>
</dbReference>
<dbReference type="SUPFAM" id="SSF53474">
    <property type="entry name" value="alpha/beta-Hydrolases"/>
    <property type="match status" value="1"/>
</dbReference>
<reference evidence="2 3" key="2">
    <citation type="submission" date="2018-11" db="EMBL/GenBank/DDBJ databases">
        <authorList>
            <consortium name="Pathogen Informatics"/>
        </authorList>
    </citation>
    <scope>NUCLEOTIDE SEQUENCE [LARGE SCALE GENOMIC DNA]</scope>
    <source>
        <strain evidence="2 3">Costa Rica</strain>
    </source>
</reference>
<dbReference type="OMA" id="REYYFFV"/>
<dbReference type="AlphaFoldDB" id="A0A0R3PMP9"/>
<dbReference type="Pfam" id="PF00326">
    <property type="entry name" value="Peptidase_S9"/>
    <property type="match status" value="1"/>
</dbReference>
<gene>
    <name evidence="2" type="ORF">ACOC_LOCUS6201</name>
</gene>
<evidence type="ECO:0000313" key="4">
    <source>
        <dbReference type="WBParaSite" id="ACOC_0000620001-mRNA-1"/>
    </source>
</evidence>
<dbReference type="GO" id="GO:0005886">
    <property type="term" value="C:plasma membrane"/>
    <property type="evidence" value="ECO:0007669"/>
    <property type="project" value="TreeGrafter"/>
</dbReference>
<reference evidence="4" key="1">
    <citation type="submission" date="2017-02" db="UniProtKB">
        <authorList>
            <consortium name="WormBaseParasite"/>
        </authorList>
    </citation>
    <scope>IDENTIFICATION</scope>
</reference>
<dbReference type="OrthoDB" id="446723at2759"/>
<dbReference type="WBParaSite" id="ACOC_0000620001-mRNA-1">
    <property type="protein sequence ID" value="ACOC_0000620001-mRNA-1"/>
    <property type="gene ID" value="ACOC_0000620001"/>
</dbReference>
<dbReference type="GO" id="GO:0006508">
    <property type="term" value="P:proteolysis"/>
    <property type="evidence" value="ECO:0007669"/>
    <property type="project" value="InterPro"/>
</dbReference>
<dbReference type="GO" id="GO:0008474">
    <property type="term" value="F:palmitoyl-(protein) hydrolase activity"/>
    <property type="evidence" value="ECO:0007669"/>
    <property type="project" value="TreeGrafter"/>
</dbReference>
<dbReference type="InterPro" id="IPR029058">
    <property type="entry name" value="AB_hydrolase_fold"/>
</dbReference>
<evidence type="ECO:0000259" key="1">
    <source>
        <dbReference type="Pfam" id="PF00326"/>
    </source>
</evidence>